<gene>
    <name evidence="5" type="ORF">QJS10_CPB11g02013</name>
</gene>
<evidence type="ECO:0000313" key="5">
    <source>
        <dbReference type="EMBL" id="KAK1303968.1"/>
    </source>
</evidence>
<evidence type="ECO:0000256" key="1">
    <source>
        <dbReference type="ARBA" id="ARBA00022723"/>
    </source>
</evidence>
<dbReference type="PANTHER" id="PTHR42647">
    <property type="entry name" value="SBP (S-RIBONUCLEASE BINDING PROTEIN) FAMILY PROTEIN"/>
    <property type="match status" value="1"/>
</dbReference>
<keyword evidence="1" id="KW-0479">Metal-binding</keyword>
<sequence>MDVHVLVEKQRQEIDMLLRVQNEKFISVLQRLSSQHISSVLKKKNEEITKANTKMIELQNHVWKLETGNQLWQRTARDAEAAVVALKSALERVRKESNEASSECCSSSNPRTPEKIVLSCRTCRSRDSCMLILPCRHLCSCKTCDWMNQLCPVCNSVKNGSVEVLFQ</sequence>
<evidence type="ECO:0000313" key="6">
    <source>
        <dbReference type="Proteomes" id="UP001180020"/>
    </source>
</evidence>
<organism evidence="5 6">
    <name type="scientific">Acorus calamus</name>
    <name type="common">Sweet flag</name>
    <dbReference type="NCBI Taxonomy" id="4465"/>
    <lineage>
        <taxon>Eukaryota</taxon>
        <taxon>Viridiplantae</taxon>
        <taxon>Streptophyta</taxon>
        <taxon>Embryophyta</taxon>
        <taxon>Tracheophyta</taxon>
        <taxon>Spermatophyta</taxon>
        <taxon>Magnoliopsida</taxon>
        <taxon>Liliopsida</taxon>
        <taxon>Acoraceae</taxon>
        <taxon>Acorus</taxon>
    </lineage>
</organism>
<dbReference type="GO" id="GO:0008270">
    <property type="term" value="F:zinc ion binding"/>
    <property type="evidence" value="ECO:0007669"/>
    <property type="project" value="UniProtKB-KW"/>
</dbReference>
<name>A0AAV9DUT4_ACOCL</name>
<protein>
    <recommendedName>
        <fullName evidence="7">RING-type domain-containing protein</fullName>
    </recommendedName>
</protein>
<evidence type="ECO:0000256" key="2">
    <source>
        <dbReference type="ARBA" id="ARBA00022771"/>
    </source>
</evidence>
<keyword evidence="4" id="KW-0175">Coiled coil</keyword>
<feature type="coiled-coil region" evidence="4">
    <location>
        <begin position="41"/>
        <end position="103"/>
    </location>
</feature>
<proteinExistence type="predicted"/>
<dbReference type="AlphaFoldDB" id="A0AAV9DUT4"/>
<evidence type="ECO:0008006" key="7">
    <source>
        <dbReference type="Google" id="ProtNLM"/>
    </source>
</evidence>
<dbReference type="EMBL" id="JAUJYO010000011">
    <property type="protein sequence ID" value="KAK1303968.1"/>
    <property type="molecule type" value="Genomic_DNA"/>
</dbReference>
<keyword evidence="2" id="KW-0863">Zinc-finger</keyword>
<dbReference type="GO" id="GO:0004842">
    <property type="term" value="F:ubiquitin-protein transferase activity"/>
    <property type="evidence" value="ECO:0007669"/>
    <property type="project" value="TreeGrafter"/>
</dbReference>
<dbReference type="InterPro" id="IPR013083">
    <property type="entry name" value="Znf_RING/FYVE/PHD"/>
</dbReference>
<keyword evidence="6" id="KW-1185">Reference proteome</keyword>
<reference evidence="5" key="2">
    <citation type="submission" date="2023-06" db="EMBL/GenBank/DDBJ databases">
        <authorList>
            <person name="Ma L."/>
            <person name="Liu K.-W."/>
            <person name="Li Z."/>
            <person name="Hsiao Y.-Y."/>
            <person name="Qi Y."/>
            <person name="Fu T."/>
            <person name="Tang G."/>
            <person name="Zhang D."/>
            <person name="Sun W.-H."/>
            <person name="Liu D.-K."/>
            <person name="Li Y."/>
            <person name="Chen G.-Z."/>
            <person name="Liu X.-D."/>
            <person name="Liao X.-Y."/>
            <person name="Jiang Y.-T."/>
            <person name="Yu X."/>
            <person name="Hao Y."/>
            <person name="Huang J."/>
            <person name="Zhao X.-W."/>
            <person name="Ke S."/>
            <person name="Chen Y.-Y."/>
            <person name="Wu W.-L."/>
            <person name="Hsu J.-L."/>
            <person name="Lin Y.-F."/>
            <person name="Huang M.-D."/>
            <person name="Li C.-Y."/>
            <person name="Huang L."/>
            <person name="Wang Z.-W."/>
            <person name="Zhao X."/>
            <person name="Zhong W.-Y."/>
            <person name="Peng D.-H."/>
            <person name="Ahmad S."/>
            <person name="Lan S."/>
            <person name="Zhang J.-S."/>
            <person name="Tsai W.-C."/>
            <person name="Van De Peer Y."/>
            <person name="Liu Z.-J."/>
        </authorList>
    </citation>
    <scope>NUCLEOTIDE SEQUENCE</scope>
    <source>
        <strain evidence="5">CP</strain>
        <tissue evidence="5">Leaves</tissue>
    </source>
</reference>
<dbReference type="PIRSF" id="PIRSF036836">
    <property type="entry name" value="RNase_bind_SBP1"/>
    <property type="match status" value="1"/>
</dbReference>
<evidence type="ECO:0000256" key="4">
    <source>
        <dbReference type="SAM" id="Coils"/>
    </source>
</evidence>
<dbReference type="FunFam" id="3.30.40.10:FF:000239">
    <property type="entry name" value="probable BOI-related E3 ubiquitin-protein ligase 2"/>
    <property type="match status" value="1"/>
</dbReference>
<comment type="caution">
    <text evidence="5">The sequence shown here is derived from an EMBL/GenBank/DDBJ whole genome shotgun (WGS) entry which is preliminary data.</text>
</comment>
<dbReference type="PANTHER" id="PTHR42647:SF22">
    <property type="entry name" value="BOI-RELATED E3 UBIQUITIN-PROTEIN LIGASE 2-RELATED"/>
    <property type="match status" value="1"/>
</dbReference>
<accession>A0AAV9DUT4</accession>
<keyword evidence="3" id="KW-0862">Zinc</keyword>
<dbReference type="Gene3D" id="3.30.40.10">
    <property type="entry name" value="Zinc/RING finger domain, C3HC4 (zinc finger)"/>
    <property type="match status" value="1"/>
</dbReference>
<dbReference type="Proteomes" id="UP001180020">
    <property type="component" value="Unassembled WGS sequence"/>
</dbReference>
<dbReference type="Pfam" id="PF13920">
    <property type="entry name" value="zf-C3HC4_3"/>
    <property type="match status" value="1"/>
</dbReference>
<reference evidence="5" key="1">
    <citation type="journal article" date="2023" name="Nat. Commun.">
        <title>Diploid and tetraploid genomes of Acorus and the evolution of monocots.</title>
        <authorList>
            <person name="Ma L."/>
            <person name="Liu K.W."/>
            <person name="Li Z."/>
            <person name="Hsiao Y.Y."/>
            <person name="Qi Y."/>
            <person name="Fu T."/>
            <person name="Tang G.D."/>
            <person name="Zhang D."/>
            <person name="Sun W.H."/>
            <person name="Liu D.K."/>
            <person name="Li Y."/>
            <person name="Chen G.Z."/>
            <person name="Liu X.D."/>
            <person name="Liao X.Y."/>
            <person name="Jiang Y.T."/>
            <person name="Yu X."/>
            <person name="Hao Y."/>
            <person name="Huang J."/>
            <person name="Zhao X.W."/>
            <person name="Ke S."/>
            <person name="Chen Y.Y."/>
            <person name="Wu W.L."/>
            <person name="Hsu J.L."/>
            <person name="Lin Y.F."/>
            <person name="Huang M.D."/>
            <person name="Li C.Y."/>
            <person name="Huang L."/>
            <person name="Wang Z.W."/>
            <person name="Zhao X."/>
            <person name="Zhong W.Y."/>
            <person name="Peng D.H."/>
            <person name="Ahmad S."/>
            <person name="Lan S."/>
            <person name="Zhang J.S."/>
            <person name="Tsai W.C."/>
            <person name="Van de Peer Y."/>
            <person name="Liu Z.J."/>
        </authorList>
    </citation>
    <scope>NUCLEOTIDE SEQUENCE</scope>
    <source>
        <strain evidence="5">CP</strain>
    </source>
</reference>
<evidence type="ECO:0000256" key="3">
    <source>
        <dbReference type="ARBA" id="ARBA00022833"/>
    </source>
</evidence>